<feature type="region of interest" description="Disordered" evidence="1">
    <location>
        <begin position="172"/>
        <end position="217"/>
    </location>
</feature>
<reference evidence="3" key="1">
    <citation type="journal article" date="2019" name="Curr. Biol.">
        <title>Genome Sequence of Striga asiatica Provides Insight into the Evolution of Plant Parasitism.</title>
        <authorList>
            <person name="Yoshida S."/>
            <person name="Kim S."/>
            <person name="Wafula E.K."/>
            <person name="Tanskanen J."/>
            <person name="Kim Y.M."/>
            <person name="Honaas L."/>
            <person name="Yang Z."/>
            <person name="Spallek T."/>
            <person name="Conn C.E."/>
            <person name="Ichihashi Y."/>
            <person name="Cheong K."/>
            <person name="Cui S."/>
            <person name="Der J.P."/>
            <person name="Gundlach H."/>
            <person name="Jiao Y."/>
            <person name="Hori C."/>
            <person name="Ishida J.K."/>
            <person name="Kasahara H."/>
            <person name="Kiba T."/>
            <person name="Kim M.S."/>
            <person name="Koo N."/>
            <person name="Laohavisit A."/>
            <person name="Lee Y.H."/>
            <person name="Lumba S."/>
            <person name="McCourt P."/>
            <person name="Mortimer J.C."/>
            <person name="Mutuku J.M."/>
            <person name="Nomura T."/>
            <person name="Sasaki-Sekimoto Y."/>
            <person name="Seto Y."/>
            <person name="Wang Y."/>
            <person name="Wakatake T."/>
            <person name="Sakakibara H."/>
            <person name="Demura T."/>
            <person name="Yamaguchi S."/>
            <person name="Yoneyama K."/>
            <person name="Manabe R.I."/>
            <person name="Nelson D.C."/>
            <person name="Schulman A.H."/>
            <person name="Timko M.P."/>
            <person name="dePamphilis C.W."/>
            <person name="Choi D."/>
            <person name="Shirasu K."/>
        </authorList>
    </citation>
    <scope>NUCLEOTIDE SEQUENCE [LARGE SCALE GENOMIC DNA]</scope>
    <source>
        <strain evidence="3">cv. UVA1</strain>
    </source>
</reference>
<proteinExistence type="predicted"/>
<evidence type="ECO:0000313" key="3">
    <source>
        <dbReference type="Proteomes" id="UP000325081"/>
    </source>
</evidence>
<evidence type="ECO:0000313" key="2">
    <source>
        <dbReference type="EMBL" id="GER24935.1"/>
    </source>
</evidence>
<name>A0A5A7NWP7_STRAF</name>
<dbReference type="AlphaFoldDB" id="A0A5A7NWP7"/>
<organism evidence="2 3">
    <name type="scientific">Striga asiatica</name>
    <name type="common">Asiatic witchweed</name>
    <name type="synonym">Buchnera asiatica</name>
    <dbReference type="NCBI Taxonomy" id="4170"/>
    <lineage>
        <taxon>Eukaryota</taxon>
        <taxon>Viridiplantae</taxon>
        <taxon>Streptophyta</taxon>
        <taxon>Embryophyta</taxon>
        <taxon>Tracheophyta</taxon>
        <taxon>Spermatophyta</taxon>
        <taxon>Magnoliopsida</taxon>
        <taxon>eudicotyledons</taxon>
        <taxon>Gunneridae</taxon>
        <taxon>Pentapetalae</taxon>
        <taxon>asterids</taxon>
        <taxon>lamiids</taxon>
        <taxon>Lamiales</taxon>
        <taxon>Orobanchaceae</taxon>
        <taxon>Buchnereae</taxon>
        <taxon>Striga</taxon>
    </lineage>
</organism>
<protein>
    <submittedName>
        <fullName evidence="2">Uncharacterized protein</fullName>
    </submittedName>
</protein>
<sequence>MLQLKDIPTHLPRKEDQRKLWISDHADVLFEYPFNPRDFARALNSGSFLPLKSSASTRLSSSPSSSSSSSSSLRPDISSNSLSSGKRASTSDSSDRASSSSSASTSKLLISLSFSNAARSRILACTFLNSSTISLSRAPGVAVPRELWLEETEEKAPFSEGRVLVWVELGDRPSALPESPENGRYRPSGRPDPATKQSKLKISIPPVDMPLMKRSHS</sequence>
<keyword evidence="3" id="KW-1185">Reference proteome</keyword>
<feature type="region of interest" description="Disordered" evidence="1">
    <location>
        <begin position="53"/>
        <end position="101"/>
    </location>
</feature>
<dbReference type="Proteomes" id="UP000325081">
    <property type="component" value="Unassembled WGS sequence"/>
</dbReference>
<accession>A0A5A7NWP7</accession>
<evidence type="ECO:0000256" key="1">
    <source>
        <dbReference type="SAM" id="MobiDB-lite"/>
    </source>
</evidence>
<gene>
    <name evidence="2" type="ORF">STAS_00483</name>
</gene>
<dbReference type="EMBL" id="BKCP01000001">
    <property type="protein sequence ID" value="GER24935.1"/>
    <property type="molecule type" value="Genomic_DNA"/>
</dbReference>
<comment type="caution">
    <text evidence="2">The sequence shown here is derived from an EMBL/GenBank/DDBJ whole genome shotgun (WGS) entry which is preliminary data.</text>
</comment>